<evidence type="ECO:0000313" key="3">
    <source>
        <dbReference type="Proteomes" id="UP001215712"/>
    </source>
</evidence>
<feature type="compositionally biased region" description="Basic and acidic residues" evidence="1">
    <location>
        <begin position="230"/>
        <end position="251"/>
    </location>
</feature>
<feature type="region of interest" description="Disordered" evidence="1">
    <location>
        <begin position="1"/>
        <end position="54"/>
    </location>
</feature>
<feature type="compositionally biased region" description="Pro residues" evidence="1">
    <location>
        <begin position="254"/>
        <end position="264"/>
    </location>
</feature>
<evidence type="ECO:0000313" key="2">
    <source>
        <dbReference type="EMBL" id="KAJ5710064.1"/>
    </source>
</evidence>
<name>A0AAD6MSF1_9EURO</name>
<accession>A0AAD6MSF1</accession>
<organism evidence="2 3">
    <name type="scientific">Penicillium malachiteum</name>
    <dbReference type="NCBI Taxonomy" id="1324776"/>
    <lineage>
        <taxon>Eukaryota</taxon>
        <taxon>Fungi</taxon>
        <taxon>Dikarya</taxon>
        <taxon>Ascomycota</taxon>
        <taxon>Pezizomycotina</taxon>
        <taxon>Eurotiomycetes</taxon>
        <taxon>Eurotiomycetidae</taxon>
        <taxon>Eurotiales</taxon>
        <taxon>Aspergillaceae</taxon>
        <taxon>Penicillium</taxon>
    </lineage>
</organism>
<dbReference type="EMBL" id="JAQJAN010000017">
    <property type="protein sequence ID" value="KAJ5710064.1"/>
    <property type="molecule type" value="Genomic_DNA"/>
</dbReference>
<feature type="compositionally biased region" description="Polar residues" evidence="1">
    <location>
        <begin position="148"/>
        <end position="157"/>
    </location>
</feature>
<feature type="region of interest" description="Disordered" evidence="1">
    <location>
        <begin position="302"/>
        <end position="352"/>
    </location>
</feature>
<keyword evidence="3" id="KW-1185">Reference proteome</keyword>
<reference evidence="2" key="1">
    <citation type="journal article" date="2023" name="IMA Fungus">
        <title>Comparative genomic study of the Penicillium genus elucidates a diverse pangenome and 15 lateral gene transfer events.</title>
        <authorList>
            <person name="Petersen C."/>
            <person name="Sorensen T."/>
            <person name="Nielsen M.R."/>
            <person name="Sondergaard T.E."/>
            <person name="Sorensen J.L."/>
            <person name="Fitzpatrick D.A."/>
            <person name="Frisvad J.C."/>
            <person name="Nielsen K.L."/>
        </authorList>
    </citation>
    <scope>NUCLEOTIDE SEQUENCE</scope>
    <source>
        <strain evidence="2">IBT 17514</strain>
    </source>
</reference>
<feature type="compositionally biased region" description="Polar residues" evidence="1">
    <location>
        <begin position="332"/>
        <end position="341"/>
    </location>
</feature>
<feature type="compositionally biased region" description="Low complexity" evidence="1">
    <location>
        <begin position="158"/>
        <end position="170"/>
    </location>
</feature>
<evidence type="ECO:0000256" key="1">
    <source>
        <dbReference type="SAM" id="MobiDB-lite"/>
    </source>
</evidence>
<proteinExistence type="predicted"/>
<sequence>MAAQNGTELHEADLKLPSSTPEDENPDQIGSNGSTPTGISTPQPDPADKRLPSIMHNYFQVGSFSGDKLSLQRLWPCLAKPSSEHPELDGSSESFVVLAREEGLEKIEANLPTPPHSLLQSDEMDLSSSPDKSAGSIFNTLKKYLTPTHETPSRRQTSLPVSSVSDDPVLASHFSNPSLSPASDACPLTEVPLLDHEKPHTSKSCENLAKLTGNAPDVDDKKSVTSAPAEKAKDSRESSTDEITMKLDEAFPRQPSPQNGPPVAPLKGKLTVKISEGRGLRPSVDPYVVCVFEWNEYISKGTKDGEEEEEQKRRQIESDAEAGRPMAIPMKSRQSSHNSSLEGLDNKGKAPVTDPHWDHSAVLYVLHNPISPSCLGLLTLSFTVMFSATNPKWMLPSTIVTTKRLSSATFDWELT</sequence>
<feature type="compositionally biased region" description="Polar residues" evidence="1">
    <location>
        <begin position="28"/>
        <end position="42"/>
    </location>
</feature>
<comment type="caution">
    <text evidence="2">The sequence shown here is derived from an EMBL/GenBank/DDBJ whole genome shotgun (WGS) entry which is preliminary data.</text>
</comment>
<reference evidence="2" key="2">
    <citation type="submission" date="2023-01" db="EMBL/GenBank/DDBJ databases">
        <authorList>
            <person name="Petersen C."/>
        </authorList>
    </citation>
    <scope>NUCLEOTIDE SEQUENCE</scope>
    <source>
        <strain evidence="2">IBT 17514</strain>
    </source>
</reference>
<feature type="compositionally biased region" description="Polar residues" evidence="1">
    <location>
        <begin position="126"/>
        <end position="139"/>
    </location>
</feature>
<feature type="region of interest" description="Disordered" evidence="1">
    <location>
        <begin position="107"/>
        <end position="266"/>
    </location>
</feature>
<dbReference type="AlphaFoldDB" id="A0AAD6MSF1"/>
<gene>
    <name evidence="2" type="ORF">N7493_009656</name>
</gene>
<protein>
    <submittedName>
        <fullName evidence="2">Uncharacterized protein</fullName>
    </submittedName>
</protein>
<dbReference type="Proteomes" id="UP001215712">
    <property type="component" value="Unassembled WGS sequence"/>
</dbReference>